<evidence type="ECO:0000313" key="2">
    <source>
        <dbReference type="EMBL" id="RWQ91913.1"/>
    </source>
</evidence>
<comment type="caution">
    <text evidence="2">The sequence shown here is derived from an EMBL/GenBank/DDBJ whole genome shotgun (WGS) entry which is preliminary data.</text>
</comment>
<dbReference type="RefSeq" id="XP_028481558.1">
    <property type="nucleotide sequence ID" value="XM_028628198.1"/>
</dbReference>
<dbReference type="GO" id="GO:0016301">
    <property type="term" value="F:kinase activity"/>
    <property type="evidence" value="ECO:0007669"/>
    <property type="project" value="UniProtKB-KW"/>
</dbReference>
<feature type="domain" description="Aminoglycoside phosphotransferase" evidence="1">
    <location>
        <begin position="355"/>
        <end position="392"/>
    </location>
</feature>
<evidence type="ECO:0000259" key="1">
    <source>
        <dbReference type="Pfam" id="PF01636"/>
    </source>
</evidence>
<organism evidence="2 3">
    <name type="scientific">Byssochlamys spectabilis</name>
    <name type="common">Paecilomyces variotii</name>
    <dbReference type="NCBI Taxonomy" id="264951"/>
    <lineage>
        <taxon>Eukaryota</taxon>
        <taxon>Fungi</taxon>
        <taxon>Dikarya</taxon>
        <taxon>Ascomycota</taxon>
        <taxon>Pezizomycotina</taxon>
        <taxon>Eurotiomycetes</taxon>
        <taxon>Eurotiomycetidae</taxon>
        <taxon>Eurotiales</taxon>
        <taxon>Thermoascaceae</taxon>
        <taxon>Paecilomyces</taxon>
    </lineage>
</organism>
<dbReference type="PANTHER" id="PTHR36091:SF2">
    <property type="entry name" value="AMINOGLYCOSIDE PHOSPHOTRANSFERASE DOMAIN-CONTAINING PROTEIN"/>
    <property type="match status" value="1"/>
</dbReference>
<proteinExistence type="predicted"/>
<keyword evidence="2" id="KW-0418">Kinase</keyword>
<evidence type="ECO:0000313" key="3">
    <source>
        <dbReference type="Proteomes" id="UP000283841"/>
    </source>
</evidence>
<dbReference type="VEuPathDB" id="FungiDB:C8Q69DRAFT_408537"/>
<dbReference type="Pfam" id="PF01636">
    <property type="entry name" value="APH"/>
    <property type="match status" value="1"/>
</dbReference>
<dbReference type="Proteomes" id="UP000283841">
    <property type="component" value="Unassembled WGS sequence"/>
</dbReference>
<dbReference type="InterPro" id="IPR011009">
    <property type="entry name" value="Kinase-like_dom_sf"/>
</dbReference>
<dbReference type="GO" id="GO:0005739">
    <property type="term" value="C:mitochondrion"/>
    <property type="evidence" value="ECO:0007669"/>
    <property type="project" value="TreeGrafter"/>
</dbReference>
<sequence length="579" mass="66559">MNSRFCIPLSSAVPEWTAQRSKSFVDGPFHLPKVLSRQLSSSRSRPNHFRYTGDRKTHTSIHHSEYEDFFRYTSGRWLWDEERQLRDRYKRFNVKKLQEISAKSIGSKKCVSMIKLAEGGYNKIFRLIMDDGKVAIARIPNPNAGPKFYTTASEVATMEFARTVLGIPVPRVYTWSAVDDNSVGSEYIIMEEAVGTQLENVWEGLTPPSKLEVMREIVKLEQKMLSVSFSHYGSIYFANSAVKGAVPAEITSDTSVGLKDKVSKTFTIGPSVGRGFWRGERSAMDIDRGPWSNAVDYVMSVGRREIAWIKRYAVAKAPSDPLVVSTAQNDPEAHIQLLEKYLQVAPYLVEVDRELIESILWHDDLHGSNIFVDGNRITSVIDWQSVWAGPLLFRARPCPIIDYQGPVLLKRPDNFEDLDEERKVQIKAQIARSTLSQLYILESEKRNPKLAKAFTLDHGKTRRLAVEYSGDSWDDDIVSFRETLINVERYWKELGLKENCPIHFTEQDLKSHLQDAEGWNEVQDFFDHIDHLVKRDGWTSNERYEDAVAFFSELRKVGLQNLTGSEREEFERETRWVDR</sequence>
<dbReference type="AlphaFoldDB" id="A0A443HJ91"/>
<keyword evidence="2" id="KW-0808">Transferase</keyword>
<dbReference type="STRING" id="264951.A0A443HJ91"/>
<reference evidence="2 3" key="1">
    <citation type="journal article" date="2018" name="Front. Microbiol.">
        <title>Genomic and genetic insights into a cosmopolitan fungus, Paecilomyces variotii (Eurotiales).</title>
        <authorList>
            <person name="Urquhart A.S."/>
            <person name="Mondo S.J."/>
            <person name="Makela M.R."/>
            <person name="Hane J.K."/>
            <person name="Wiebenga A."/>
            <person name="He G."/>
            <person name="Mihaltcheva S."/>
            <person name="Pangilinan J."/>
            <person name="Lipzen A."/>
            <person name="Barry K."/>
            <person name="de Vries R.P."/>
            <person name="Grigoriev I.V."/>
            <person name="Idnurm A."/>
        </authorList>
    </citation>
    <scope>NUCLEOTIDE SEQUENCE [LARGE SCALE GENOMIC DNA]</scope>
    <source>
        <strain evidence="2 3">CBS 101075</strain>
    </source>
</reference>
<protein>
    <submittedName>
        <fullName evidence="2">Kinase-like domain-containing protein</fullName>
    </submittedName>
</protein>
<accession>A0A443HJ91</accession>
<keyword evidence="3" id="KW-1185">Reference proteome</keyword>
<dbReference type="GeneID" id="39597475"/>
<name>A0A443HJ91_BYSSP</name>
<dbReference type="InterPro" id="IPR051035">
    <property type="entry name" value="Mito_inheritance_9"/>
</dbReference>
<dbReference type="PANTHER" id="PTHR36091">
    <property type="entry name" value="ALTERED INHERITANCE OF MITOCHONDRIA PROTEIN 9, MITOCHONDRIAL"/>
    <property type="match status" value="1"/>
</dbReference>
<dbReference type="SUPFAM" id="SSF56112">
    <property type="entry name" value="Protein kinase-like (PK-like)"/>
    <property type="match status" value="1"/>
</dbReference>
<dbReference type="EMBL" id="RCNU01000015">
    <property type="protein sequence ID" value="RWQ91913.1"/>
    <property type="molecule type" value="Genomic_DNA"/>
</dbReference>
<dbReference type="InterPro" id="IPR002575">
    <property type="entry name" value="Aminoglycoside_PTrfase"/>
</dbReference>
<gene>
    <name evidence="2" type="ORF">C8Q69DRAFT_408537</name>
</gene>
<dbReference type="Gene3D" id="3.90.1200.10">
    <property type="match status" value="1"/>
</dbReference>